<dbReference type="AlphaFoldDB" id="A0A2R8B0K9"/>
<feature type="domain" description="WGR" evidence="1">
    <location>
        <begin position="24"/>
        <end position="85"/>
    </location>
</feature>
<dbReference type="Gene3D" id="2.20.140.10">
    <property type="entry name" value="WGR domain"/>
    <property type="match status" value="1"/>
</dbReference>
<dbReference type="InterPro" id="IPR049809">
    <property type="entry name" value="YehF/YfeS-like_WGR"/>
</dbReference>
<dbReference type="EMBL" id="OMOJ01000012">
    <property type="protein sequence ID" value="SPF81649.1"/>
    <property type="molecule type" value="Genomic_DNA"/>
</dbReference>
<keyword evidence="3" id="KW-1185">Reference proteome</keyword>
<evidence type="ECO:0000313" key="3">
    <source>
        <dbReference type="Proteomes" id="UP000244904"/>
    </source>
</evidence>
<dbReference type="RefSeq" id="WP_108887431.1">
    <property type="nucleotide sequence ID" value="NZ_OMOJ01000012.1"/>
</dbReference>
<evidence type="ECO:0000313" key="2">
    <source>
        <dbReference type="EMBL" id="SPF81649.1"/>
    </source>
</evidence>
<organism evidence="2 3">
    <name type="scientific">Pseudoprimorskyibacter insulae</name>
    <dbReference type="NCBI Taxonomy" id="1695997"/>
    <lineage>
        <taxon>Bacteria</taxon>
        <taxon>Pseudomonadati</taxon>
        <taxon>Pseudomonadota</taxon>
        <taxon>Alphaproteobacteria</taxon>
        <taxon>Rhodobacterales</taxon>
        <taxon>Paracoccaceae</taxon>
        <taxon>Pseudoprimorskyibacter</taxon>
    </lineage>
</organism>
<proteinExistence type="predicted"/>
<reference evidence="3" key="1">
    <citation type="submission" date="2018-03" db="EMBL/GenBank/DDBJ databases">
        <authorList>
            <person name="Rodrigo-Torres L."/>
            <person name="Arahal R. D."/>
            <person name="Lucena T."/>
        </authorList>
    </citation>
    <scope>NUCLEOTIDE SEQUENCE [LARGE SCALE GENOMIC DNA]</scope>
    <source>
        <strain evidence="3">CECT 8871</strain>
    </source>
</reference>
<protein>
    <recommendedName>
        <fullName evidence="1">WGR domain-containing protein</fullName>
    </recommendedName>
</protein>
<gene>
    <name evidence="2" type="ORF">PRI8871_03474</name>
</gene>
<dbReference type="CDD" id="cd07996">
    <property type="entry name" value="WGR_MMR_like"/>
    <property type="match status" value="1"/>
</dbReference>
<dbReference type="Pfam" id="PF05406">
    <property type="entry name" value="WGR"/>
    <property type="match status" value="1"/>
</dbReference>
<dbReference type="InterPro" id="IPR036930">
    <property type="entry name" value="WGR_dom_sf"/>
</dbReference>
<name>A0A2R8B0K9_9RHOB</name>
<dbReference type="SUPFAM" id="SSF142921">
    <property type="entry name" value="WGR domain-like"/>
    <property type="match status" value="1"/>
</dbReference>
<dbReference type="InterPro" id="IPR008893">
    <property type="entry name" value="WGR_domain"/>
</dbReference>
<evidence type="ECO:0000259" key="1">
    <source>
        <dbReference type="Pfam" id="PF05406"/>
    </source>
</evidence>
<sequence length="95" mass="10841">MGRKDDQLDVFPTRIVLMKPAADGAARRVYRISVQSDLFGRARLICEWGRDGRGLQRSVEHHDDEGRAISALMQRVAEKRRDGFLQDLTRGTESE</sequence>
<dbReference type="Proteomes" id="UP000244904">
    <property type="component" value="Unassembled WGS sequence"/>
</dbReference>
<dbReference type="OrthoDB" id="5801306at2"/>
<accession>A0A2R8B0K9</accession>